<proteinExistence type="predicted"/>
<dbReference type="OrthoDB" id="191037at2759"/>
<dbReference type="EMBL" id="JACMSC010000002">
    <property type="protein sequence ID" value="KAG6534014.1"/>
    <property type="molecule type" value="Genomic_DNA"/>
</dbReference>
<evidence type="ECO:0000313" key="2">
    <source>
        <dbReference type="Proteomes" id="UP000734854"/>
    </source>
</evidence>
<keyword evidence="2" id="KW-1185">Reference proteome</keyword>
<dbReference type="SMART" id="SM00612">
    <property type="entry name" value="Kelch"/>
    <property type="match status" value="2"/>
</dbReference>
<gene>
    <name evidence="1" type="ORF">ZIOFF_007895</name>
</gene>
<dbReference type="GO" id="GO:2000762">
    <property type="term" value="P:regulation of phenylpropanoid metabolic process"/>
    <property type="evidence" value="ECO:0007669"/>
    <property type="project" value="InterPro"/>
</dbReference>
<reference evidence="1 2" key="1">
    <citation type="submission" date="2020-08" db="EMBL/GenBank/DDBJ databases">
        <title>Plant Genome Project.</title>
        <authorList>
            <person name="Zhang R.-G."/>
        </authorList>
    </citation>
    <scope>NUCLEOTIDE SEQUENCE [LARGE SCALE GENOMIC DNA]</scope>
    <source>
        <tissue evidence="1">Rhizome</tissue>
    </source>
</reference>
<dbReference type="Pfam" id="PF01344">
    <property type="entry name" value="Kelch_1"/>
    <property type="match status" value="2"/>
</dbReference>
<protein>
    <recommendedName>
        <fullName evidence="3">F-box domain-containing protein</fullName>
    </recommendedName>
</protein>
<name>A0A8J5LTB5_ZINOF</name>
<organism evidence="1 2">
    <name type="scientific">Zingiber officinale</name>
    <name type="common">Ginger</name>
    <name type="synonym">Amomum zingiber</name>
    <dbReference type="NCBI Taxonomy" id="94328"/>
    <lineage>
        <taxon>Eukaryota</taxon>
        <taxon>Viridiplantae</taxon>
        <taxon>Streptophyta</taxon>
        <taxon>Embryophyta</taxon>
        <taxon>Tracheophyta</taxon>
        <taxon>Spermatophyta</taxon>
        <taxon>Magnoliopsida</taxon>
        <taxon>Liliopsida</taxon>
        <taxon>Zingiberales</taxon>
        <taxon>Zingiberaceae</taxon>
        <taxon>Zingiber</taxon>
    </lineage>
</organism>
<comment type="caution">
    <text evidence="1">The sequence shown here is derived from an EMBL/GenBank/DDBJ whole genome shotgun (WGS) entry which is preliminary data.</text>
</comment>
<dbReference type="InterPro" id="IPR044595">
    <property type="entry name" value="KMD1-4"/>
</dbReference>
<accession>A0A8J5LTB5</accession>
<sequence>MVEGELIPGLPEEVARECLIRLPLDALRAAQGVCRHWKRDVASPPFHRLRKAAGLARPVIALVQSDPDRTVSTAGKHSFPSPLLYRMALFEPVTGVWTSPPMIPRRPHGLPLFCQMAAVGRELVVIGGWDPRTWAATDEIHVYDLVSGVWRHGARMPGPRRSFFASAAAEAEGRWMVFVAGGHDESKNALRSALAYDVAADAWVQLPDMTRPRDECKGFFAGGAFRVLGGYPTEAQGQFSRTAEAFDVAAWRWAAELEPALEEAASPRICVVAEQGKIYMCREGREVEMFEEGSRGGWRRVAELPREVRATLQMVAWEGGLMVLCSGGHRRALVAYVLDMDGEDEKGTKTWREVAVPWKYSGRVQASCSFLV</sequence>
<dbReference type="AlphaFoldDB" id="A0A8J5LTB5"/>
<dbReference type="InterPro" id="IPR006652">
    <property type="entry name" value="Kelch_1"/>
</dbReference>
<dbReference type="Proteomes" id="UP000734854">
    <property type="component" value="Unassembled WGS sequence"/>
</dbReference>
<dbReference type="PANTHER" id="PTHR46407:SF3">
    <property type="entry name" value="OS02G0208700 PROTEIN"/>
    <property type="match status" value="1"/>
</dbReference>
<evidence type="ECO:0000313" key="1">
    <source>
        <dbReference type="EMBL" id="KAG6534014.1"/>
    </source>
</evidence>
<dbReference type="GO" id="GO:0080037">
    <property type="term" value="P:negative regulation of cytokinin-activated signaling pathway"/>
    <property type="evidence" value="ECO:0007669"/>
    <property type="project" value="InterPro"/>
</dbReference>
<dbReference type="PANTHER" id="PTHR46407">
    <property type="entry name" value="OS02G0208700 PROTEIN"/>
    <property type="match status" value="1"/>
</dbReference>
<evidence type="ECO:0008006" key="3">
    <source>
        <dbReference type="Google" id="ProtNLM"/>
    </source>
</evidence>